<evidence type="ECO:0000313" key="2">
    <source>
        <dbReference type="EMBL" id="WVZ66520.1"/>
    </source>
</evidence>
<gene>
    <name evidence="2" type="ORF">U9M48_015727</name>
</gene>
<reference evidence="2 3" key="1">
    <citation type="submission" date="2024-02" db="EMBL/GenBank/DDBJ databases">
        <title>High-quality chromosome-scale genome assembly of Pensacola bahiagrass (Paspalum notatum Flugge var. saurae).</title>
        <authorList>
            <person name="Vega J.M."/>
            <person name="Podio M."/>
            <person name="Orjuela J."/>
            <person name="Siena L.A."/>
            <person name="Pessino S.C."/>
            <person name="Combes M.C."/>
            <person name="Mariac C."/>
            <person name="Albertini E."/>
            <person name="Pupilli F."/>
            <person name="Ortiz J.P.A."/>
            <person name="Leblanc O."/>
        </authorList>
    </citation>
    <scope>NUCLEOTIDE SEQUENCE [LARGE SCALE GENOMIC DNA]</scope>
    <source>
        <strain evidence="2">R1</strain>
        <tissue evidence="2">Leaf</tissue>
    </source>
</reference>
<evidence type="ECO:0000256" key="1">
    <source>
        <dbReference type="SAM" id="MobiDB-lite"/>
    </source>
</evidence>
<dbReference type="EMBL" id="CP144747">
    <property type="protein sequence ID" value="WVZ66520.1"/>
    <property type="molecule type" value="Genomic_DNA"/>
</dbReference>
<feature type="compositionally biased region" description="Basic and acidic residues" evidence="1">
    <location>
        <begin position="37"/>
        <end position="53"/>
    </location>
</feature>
<dbReference type="Proteomes" id="UP001341281">
    <property type="component" value="Chromosome 03"/>
</dbReference>
<feature type="region of interest" description="Disordered" evidence="1">
    <location>
        <begin position="34"/>
        <end position="54"/>
    </location>
</feature>
<accession>A0AAQ3WM75</accession>
<feature type="non-terminal residue" evidence="2">
    <location>
        <position position="131"/>
    </location>
</feature>
<feature type="non-terminal residue" evidence="2">
    <location>
        <position position="1"/>
    </location>
</feature>
<evidence type="ECO:0000313" key="3">
    <source>
        <dbReference type="Proteomes" id="UP001341281"/>
    </source>
</evidence>
<dbReference type="AlphaFoldDB" id="A0AAQ3WM75"/>
<proteinExistence type="predicted"/>
<organism evidence="2 3">
    <name type="scientific">Paspalum notatum var. saurae</name>
    <dbReference type="NCBI Taxonomy" id="547442"/>
    <lineage>
        <taxon>Eukaryota</taxon>
        <taxon>Viridiplantae</taxon>
        <taxon>Streptophyta</taxon>
        <taxon>Embryophyta</taxon>
        <taxon>Tracheophyta</taxon>
        <taxon>Spermatophyta</taxon>
        <taxon>Magnoliopsida</taxon>
        <taxon>Liliopsida</taxon>
        <taxon>Poales</taxon>
        <taxon>Poaceae</taxon>
        <taxon>PACMAD clade</taxon>
        <taxon>Panicoideae</taxon>
        <taxon>Andropogonodae</taxon>
        <taxon>Paspaleae</taxon>
        <taxon>Paspalinae</taxon>
        <taxon>Paspalum</taxon>
    </lineage>
</organism>
<name>A0AAQ3WM75_PASNO</name>
<keyword evidence="3" id="KW-1185">Reference proteome</keyword>
<protein>
    <submittedName>
        <fullName evidence="2">Uncharacterized protein</fullName>
    </submittedName>
</protein>
<sequence>LKLTTCGLERVAQLGYITHPTGQFDPLKTRVPSAGRVPERARGSGDRRLERRLPSPSPIHRLLTAGALAGVGGEELVGLVTDLCISTRSFFVGKGIGFRLQAWRFSGPRMARRVVALVTDDEDNQRVLTGS</sequence>